<dbReference type="Pfam" id="PF03731">
    <property type="entry name" value="Ku_N"/>
    <property type="match status" value="1"/>
</dbReference>
<keyword evidence="3" id="KW-0347">Helicase</keyword>
<dbReference type="PaxDb" id="4097-A0A1S4DHT8"/>
<evidence type="ECO:0000313" key="3">
    <source>
        <dbReference type="RefSeq" id="XP_016512941.1"/>
    </source>
</evidence>
<sequence>MSMDLDPDEVFRDDEDDPESEFYKERDATKELLVYLVDASPKMFSTTCPTDDEKTATHFQLSINCIAQSLRTQIINRSYDEVAICFFNTREKKNLQDLSGVYVFNVPEREDLDRPTARLIKEFDRIEGKCSYWSLISVQVFGGCMVMQLSLFRQDSKLVVKSLAICYIIAVKLT</sequence>
<feature type="domain" description="Ku70/Ku80 N-terminal alpha/beta" evidence="2">
    <location>
        <begin position="33"/>
        <end position="129"/>
    </location>
</feature>
<keyword evidence="3" id="KW-0547">Nucleotide-binding</keyword>
<dbReference type="InterPro" id="IPR005161">
    <property type="entry name" value="Ku_N"/>
</dbReference>
<dbReference type="STRING" id="4097.A0A1S4DHT8"/>
<evidence type="ECO:0000256" key="1">
    <source>
        <dbReference type="SAM" id="MobiDB-lite"/>
    </source>
</evidence>
<dbReference type="KEGG" id="nta:107829984"/>
<gene>
    <name evidence="3" type="primary">LOC107829984</name>
</gene>
<dbReference type="Gene3D" id="3.40.50.410">
    <property type="entry name" value="von Willebrand factor, type A domain"/>
    <property type="match status" value="1"/>
</dbReference>
<dbReference type="RefSeq" id="XP_016512941.1">
    <property type="nucleotide sequence ID" value="XM_016657455.1"/>
</dbReference>
<dbReference type="PANTHER" id="PTHR12604">
    <property type="entry name" value="KU AUTOANTIGEN DNA HELICASE"/>
    <property type="match status" value="1"/>
</dbReference>
<dbReference type="InterPro" id="IPR036465">
    <property type="entry name" value="vWFA_dom_sf"/>
</dbReference>
<accession>A0A1S4DHT8</accession>
<dbReference type="AlphaFoldDB" id="A0A1S4DHT8"/>
<feature type="compositionally biased region" description="Acidic residues" evidence="1">
    <location>
        <begin position="1"/>
        <end position="20"/>
    </location>
</feature>
<organism evidence="3">
    <name type="scientific">Nicotiana tabacum</name>
    <name type="common">Common tobacco</name>
    <dbReference type="NCBI Taxonomy" id="4097"/>
    <lineage>
        <taxon>Eukaryota</taxon>
        <taxon>Viridiplantae</taxon>
        <taxon>Streptophyta</taxon>
        <taxon>Embryophyta</taxon>
        <taxon>Tracheophyta</taxon>
        <taxon>Spermatophyta</taxon>
        <taxon>Magnoliopsida</taxon>
        <taxon>eudicotyledons</taxon>
        <taxon>Gunneridae</taxon>
        <taxon>Pentapetalae</taxon>
        <taxon>asterids</taxon>
        <taxon>lamiids</taxon>
        <taxon>Solanales</taxon>
        <taxon>Solanaceae</taxon>
        <taxon>Nicotianoideae</taxon>
        <taxon>Nicotianeae</taxon>
        <taxon>Nicotiana</taxon>
    </lineage>
</organism>
<dbReference type="GO" id="GO:0004386">
    <property type="term" value="F:helicase activity"/>
    <property type="evidence" value="ECO:0007669"/>
    <property type="project" value="UniProtKB-KW"/>
</dbReference>
<dbReference type="OrthoDB" id="1746771at2759"/>
<dbReference type="PANTHER" id="PTHR12604:SF2">
    <property type="entry name" value="X-RAY REPAIR CROSS-COMPLEMENTING PROTEIN 6"/>
    <property type="match status" value="1"/>
</dbReference>
<keyword evidence="3" id="KW-0378">Hydrolase</keyword>
<feature type="region of interest" description="Disordered" evidence="1">
    <location>
        <begin position="1"/>
        <end position="21"/>
    </location>
</feature>
<name>A0A1S4DHT8_TOBAC</name>
<dbReference type="SUPFAM" id="SSF53300">
    <property type="entry name" value="vWA-like"/>
    <property type="match status" value="1"/>
</dbReference>
<protein>
    <submittedName>
        <fullName evidence="3">ATP-dependent DNA helicase 2 subunit KU70</fullName>
    </submittedName>
</protein>
<proteinExistence type="predicted"/>
<evidence type="ECO:0000259" key="2">
    <source>
        <dbReference type="Pfam" id="PF03731"/>
    </source>
</evidence>
<dbReference type="SMR" id="A0A1S4DHT8"/>
<reference evidence="3" key="1">
    <citation type="submission" date="2025-08" db="UniProtKB">
        <authorList>
            <consortium name="RefSeq"/>
        </authorList>
    </citation>
    <scope>IDENTIFICATION</scope>
</reference>
<keyword evidence="3" id="KW-0067">ATP-binding</keyword>